<feature type="domain" description="Serine aminopeptidase S33" evidence="2">
    <location>
        <begin position="66"/>
        <end position="303"/>
    </location>
</feature>
<dbReference type="InterPro" id="IPR029058">
    <property type="entry name" value="AB_hydrolase_fold"/>
</dbReference>
<dbReference type="InterPro" id="IPR051044">
    <property type="entry name" value="MAG_DAG_Lipase"/>
</dbReference>
<evidence type="ECO:0000256" key="1">
    <source>
        <dbReference type="SAM" id="SignalP"/>
    </source>
</evidence>
<dbReference type="PRINTS" id="PR00111">
    <property type="entry name" value="ABHYDROLASE"/>
</dbReference>
<sequence length="342" mass="37285">MSGKPPFRSLVTVLLPLLMLLAGCGGGATLQPPGPGPATPQLDGDFVTAEDGYRLPLWHWSPDGDAPDAIVLAVHGFNDHGGSFDVLAAALTEHNIAVYAYDQRGFGVTRQRRLWAGHQRMVDDIDLLARLLRERHPETPLYLVGKSMGGALVMLAMSRDTPPPVDGSVLIAPAVWGQEAMPWYQRASLWLAVRLIPDTAFSARTAERLGIEPTDDPEIMAKLAKDARILRSARVDTLYGVTQAMDRALESAADLPGPTLLLYGDNDQVIPPEAMCALLERLPERRQAAWRLALYPDGYHMLTRYTQRQRTEADIAAWLKAPSAALPSGSEVSLPEAQQALC</sequence>
<dbReference type="OrthoDB" id="9806902at2"/>
<dbReference type="AlphaFoldDB" id="A0A1G9HB16"/>
<dbReference type="RefSeq" id="WP_089657243.1">
    <property type="nucleotide sequence ID" value="NZ_FNGH01000002.1"/>
</dbReference>
<dbReference type="InterPro" id="IPR022742">
    <property type="entry name" value="Hydrolase_4"/>
</dbReference>
<dbReference type="STRING" id="48727.SAMN05192555_102410"/>
<protein>
    <submittedName>
        <fullName evidence="3">Lysophospholipase, alpha-beta hydrolase superfamily</fullName>
    </submittedName>
</protein>
<feature type="chain" id="PRO_5011609478" evidence="1">
    <location>
        <begin position="28"/>
        <end position="342"/>
    </location>
</feature>
<name>A0A1G9HB16_9GAMM</name>
<dbReference type="SUPFAM" id="SSF53474">
    <property type="entry name" value="alpha/beta-Hydrolases"/>
    <property type="match status" value="1"/>
</dbReference>
<keyword evidence="4" id="KW-1185">Reference proteome</keyword>
<dbReference type="PROSITE" id="PS51257">
    <property type="entry name" value="PROKAR_LIPOPROTEIN"/>
    <property type="match status" value="1"/>
</dbReference>
<evidence type="ECO:0000313" key="4">
    <source>
        <dbReference type="Proteomes" id="UP000199107"/>
    </source>
</evidence>
<evidence type="ECO:0000259" key="2">
    <source>
        <dbReference type="Pfam" id="PF12146"/>
    </source>
</evidence>
<keyword evidence="1" id="KW-0732">Signal</keyword>
<dbReference type="InterPro" id="IPR017208">
    <property type="entry name" value="UCP037442_abhydr"/>
</dbReference>
<accession>A0A1G9HB16</accession>
<dbReference type="Proteomes" id="UP000199107">
    <property type="component" value="Unassembled WGS sequence"/>
</dbReference>
<keyword evidence="3" id="KW-0378">Hydrolase</keyword>
<dbReference type="PIRSF" id="PIRSF037442">
    <property type="entry name" value="UCP037442_abhydr"/>
    <property type="match status" value="1"/>
</dbReference>
<reference evidence="4" key="1">
    <citation type="submission" date="2016-10" db="EMBL/GenBank/DDBJ databases">
        <authorList>
            <person name="Varghese N."/>
            <person name="Submissions S."/>
        </authorList>
    </citation>
    <scope>NUCLEOTIDE SEQUENCE [LARGE SCALE GENOMIC DNA]</scope>
    <source>
        <strain evidence="4">AAP</strain>
    </source>
</reference>
<dbReference type="Pfam" id="PF12146">
    <property type="entry name" value="Hydrolase_4"/>
    <property type="match status" value="1"/>
</dbReference>
<dbReference type="PANTHER" id="PTHR11614">
    <property type="entry name" value="PHOSPHOLIPASE-RELATED"/>
    <property type="match status" value="1"/>
</dbReference>
<dbReference type="Gene3D" id="3.40.50.1820">
    <property type="entry name" value="alpha/beta hydrolase"/>
    <property type="match status" value="1"/>
</dbReference>
<gene>
    <name evidence="3" type="ORF">SAMN05192555_102410</name>
</gene>
<dbReference type="InterPro" id="IPR000073">
    <property type="entry name" value="AB_hydrolase_1"/>
</dbReference>
<proteinExistence type="predicted"/>
<organism evidence="3 4">
    <name type="scientific">Franzmannia pantelleriensis</name>
    <dbReference type="NCBI Taxonomy" id="48727"/>
    <lineage>
        <taxon>Bacteria</taxon>
        <taxon>Pseudomonadati</taxon>
        <taxon>Pseudomonadota</taxon>
        <taxon>Gammaproteobacteria</taxon>
        <taxon>Oceanospirillales</taxon>
        <taxon>Halomonadaceae</taxon>
        <taxon>Franzmannia</taxon>
    </lineage>
</organism>
<evidence type="ECO:0000313" key="3">
    <source>
        <dbReference type="EMBL" id="SDL10140.1"/>
    </source>
</evidence>
<dbReference type="EMBL" id="FNGH01000002">
    <property type="protein sequence ID" value="SDL10140.1"/>
    <property type="molecule type" value="Genomic_DNA"/>
</dbReference>
<dbReference type="GO" id="GO:0016787">
    <property type="term" value="F:hydrolase activity"/>
    <property type="evidence" value="ECO:0007669"/>
    <property type="project" value="UniProtKB-KW"/>
</dbReference>
<feature type="signal peptide" evidence="1">
    <location>
        <begin position="1"/>
        <end position="27"/>
    </location>
</feature>